<protein>
    <submittedName>
        <fullName evidence="1">Uncharacterized protein</fullName>
    </submittedName>
</protein>
<reference evidence="1" key="1">
    <citation type="submission" date="2014-09" db="EMBL/GenBank/DDBJ databases">
        <authorList>
            <person name="Magalhaes I.L.F."/>
            <person name="Oliveira U."/>
            <person name="Santos F.R."/>
            <person name="Vidigal T.H.D.A."/>
            <person name="Brescovit A.D."/>
            <person name="Santos A.J."/>
        </authorList>
    </citation>
    <scope>NUCLEOTIDE SEQUENCE</scope>
    <source>
        <tissue evidence="1">Shoot tissue taken approximately 20 cm above the soil surface</tissue>
    </source>
</reference>
<name>A0A0A9FA46_ARUDO</name>
<accession>A0A0A9FA46</accession>
<evidence type="ECO:0000313" key="1">
    <source>
        <dbReference type="EMBL" id="JAE05098.1"/>
    </source>
</evidence>
<dbReference type="GO" id="GO:0005811">
    <property type="term" value="C:lipid droplet"/>
    <property type="evidence" value="ECO:0007669"/>
    <property type="project" value="InterPro"/>
</dbReference>
<dbReference type="PANTHER" id="PTHR11764:SF89">
    <property type="entry name" value="TERPENE CYCLASE_MUTASE FAMILY MEMBER"/>
    <property type="match status" value="1"/>
</dbReference>
<organism evidence="1">
    <name type="scientific">Arundo donax</name>
    <name type="common">Giant reed</name>
    <name type="synonym">Donax arundinaceus</name>
    <dbReference type="NCBI Taxonomy" id="35708"/>
    <lineage>
        <taxon>Eukaryota</taxon>
        <taxon>Viridiplantae</taxon>
        <taxon>Streptophyta</taxon>
        <taxon>Embryophyta</taxon>
        <taxon>Tracheophyta</taxon>
        <taxon>Spermatophyta</taxon>
        <taxon>Magnoliopsida</taxon>
        <taxon>Liliopsida</taxon>
        <taxon>Poales</taxon>
        <taxon>Poaceae</taxon>
        <taxon>PACMAD clade</taxon>
        <taxon>Arundinoideae</taxon>
        <taxon>Arundineae</taxon>
        <taxon>Arundo</taxon>
    </lineage>
</organism>
<dbReference type="InterPro" id="IPR008930">
    <property type="entry name" value="Terpenoid_cyclase/PrenylTrfase"/>
</dbReference>
<dbReference type="AlphaFoldDB" id="A0A0A9FA46"/>
<proteinExistence type="predicted"/>
<dbReference type="PANTHER" id="PTHR11764">
    <property type="entry name" value="TERPENE CYCLASE/MUTASE FAMILY MEMBER"/>
    <property type="match status" value="1"/>
</dbReference>
<dbReference type="InterPro" id="IPR018333">
    <property type="entry name" value="Squalene_cyclase"/>
</dbReference>
<dbReference type="GO" id="GO:0016104">
    <property type="term" value="P:triterpenoid biosynthetic process"/>
    <property type="evidence" value="ECO:0007669"/>
    <property type="project" value="InterPro"/>
</dbReference>
<sequence length="118" mass="13669">MAIAFLYAKRLVGPITQTILALRSELYSLPYNKIDWSQARNTCAQEGMRHRPSAIYKAISTCLNTYVEPVLNCWPLNKLIRERALSHIMEHIHYEDETTQYIGLCPVTKVQRTILIFT</sequence>
<dbReference type="Gene3D" id="1.50.10.20">
    <property type="match status" value="1"/>
</dbReference>
<dbReference type="GO" id="GO:0016866">
    <property type="term" value="F:intramolecular transferase activity"/>
    <property type="evidence" value="ECO:0007669"/>
    <property type="project" value="InterPro"/>
</dbReference>
<dbReference type="SUPFAM" id="SSF48239">
    <property type="entry name" value="Terpenoid cyclases/Protein prenyltransferases"/>
    <property type="match status" value="1"/>
</dbReference>
<dbReference type="EMBL" id="GBRH01192798">
    <property type="protein sequence ID" value="JAE05098.1"/>
    <property type="molecule type" value="Transcribed_RNA"/>
</dbReference>
<reference evidence="1" key="2">
    <citation type="journal article" date="2015" name="Data Brief">
        <title>Shoot transcriptome of the giant reed, Arundo donax.</title>
        <authorList>
            <person name="Barrero R.A."/>
            <person name="Guerrero F.D."/>
            <person name="Moolhuijzen P."/>
            <person name="Goolsby J.A."/>
            <person name="Tidwell J."/>
            <person name="Bellgard S.E."/>
            <person name="Bellgard M.I."/>
        </authorList>
    </citation>
    <scope>NUCLEOTIDE SEQUENCE</scope>
    <source>
        <tissue evidence="1">Shoot tissue taken approximately 20 cm above the soil surface</tissue>
    </source>
</reference>